<evidence type="ECO:0000256" key="11">
    <source>
        <dbReference type="PIRNR" id="PIRNR006268"/>
    </source>
</evidence>
<dbReference type="Pfam" id="PF02424">
    <property type="entry name" value="ApbE"/>
    <property type="match status" value="1"/>
</dbReference>
<comment type="subcellular location">
    <subcellularLocation>
        <location evidence="12">Cell inner membrane</location>
        <topology evidence="12">Lipid-anchor</topology>
        <orientation evidence="12">Periplasmic side</orientation>
    </subcellularLocation>
</comment>
<comment type="function">
    <text evidence="12">Flavin transferase that catalyzes the transfer of the FMN moiety of FAD and its covalent binding to the hydroxyl group of a threonine residue in a target flavoprotein.</text>
</comment>
<dbReference type="PANTHER" id="PTHR30040">
    <property type="entry name" value="THIAMINE BIOSYNTHESIS LIPOPROTEIN APBE"/>
    <property type="match status" value="1"/>
</dbReference>
<comment type="catalytic activity">
    <reaction evidence="10 11 12">
        <text>L-threonyl-[protein] + FAD = FMN-L-threonyl-[protein] + AMP + H(+)</text>
        <dbReference type="Rhea" id="RHEA:36847"/>
        <dbReference type="Rhea" id="RHEA-COMP:11060"/>
        <dbReference type="Rhea" id="RHEA-COMP:11061"/>
        <dbReference type="ChEBI" id="CHEBI:15378"/>
        <dbReference type="ChEBI" id="CHEBI:30013"/>
        <dbReference type="ChEBI" id="CHEBI:57692"/>
        <dbReference type="ChEBI" id="CHEBI:74257"/>
        <dbReference type="ChEBI" id="CHEBI:456215"/>
        <dbReference type="EC" id="2.7.1.180"/>
    </reaction>
</comment>
<keyword evidence="12" id="KW-0449">Lipoprotein</keyword>
<evidence type="ECO:0000256" key="2">
    <source>
        <dbReference type="ARBA" id="ARBA00011955"/>
    </source>
</evidence>
<keyword evidence="4 11" id="KW-0285">Flavoprotein</keyword>
<evidence type="ECO:0000256" key="3">
    <source>
        <dbReference type="ARBA" id="ARBA00016337"/>
    </source>
</evidence>
<evidence type="ECO:0000313" key="13">
    <source>
        <dbReference type="EMBL" id="BEH91480.1"/>
    </source>
</evidence>
<comment type="cofactor">
    <cofactor evidence="1 12">
        <name>Mg(2+)</name>
        <dbReference type="ChEBI" id="CHEBI:18420"/>
    </cofactor>
</comment>
<accession>A0ABN6ZHS1</accession>
<evidence type="ECO:0000256" key="5">
    <source>
        <dbReference type="ARBA" id="ARBA00022679"/>
    </source>
</evidence>
<organism evidence="13 14">
    <name type="scientific">Turicibacter faecis</name>
    <dbReference type="NCBI Taxonomy" id="2963365"/>
    <lineage>
        <taxon>Bacteria</taxon>
        <taxon>Bacillati</taxon>
        <taxon>Bacillota</taxon>
        <taxon>Erysipelotrichia</taxon>
        <taxon>Erysipelotrichales</taxon>
        <taxon>Turicibacteraceae</taxon>
        <taxon>Turicibacter</taxon>
    </lineage>
</organism>
<evidence type="ECO:0000256" key="7">
    <source>
        <dbReference type="ARBA" id="ARBA00022827"/>
    </source>
</evidence>
<feature type="signal peptide" evidence="12">
    <location>
        <begin position="1"/>
        <end position="22"/>
    </location>
</feature>
<sequence length="344" mass="38168">MKSIKYYLLVFLLLLAGCTQQKKEQSFEPVSQNKFLLGTVVTVTLYDNPKDEIFAEIFEKIEKIEQEMTINNATTSEVMEINKYAGSKEVKVSEDTFNVIKAGLNYSSLANGKFDITVGPLVKLWEIGFDDAHVPNNDEISNAVKLINYKDIVLNEENLTVKLINPAMMIDLGGIAKGYAADVATKVLEDHGNKHAIINLGGNVYAYGDKINDMPWKIGIQNPFSPRGEYLGIASVKNKAVVTSGTYERYFEQDGIIYHHILDPQTGYPVSNNIVSVTIIANDSMMADALSTSAFALGVESGLALIESLDNVEALYITDDYKIYPSSGFLNYFELTDENFTLMN</sequence>
<keyword evidence="14" id="KW-1185">Reference proteome</keyword>
<name>A0ABN6ZHS1_9FIRM</name>
<keyword evidence="6 11" id="KW-0479">Metal-binding</keyword>
<keyword evidence="12" id="KW-1003">Cell membrane</keyword>
<keyword evidence="12" id="KW-0997">Cell inner membrane</keyword>
<keyword evidence="12" id="KW-0472">Membrane</keyword>
<dbReference type="Gene3D" id="3.10.520.10">
    <property type="entry name" value="ApbE-like domains"/>
    <property type="match status" value="1"/>
</dbReference>
<evidence type="ECO:0000256" key="8">
    <source>
        <dbReference type="ARBA" id="ARBA00022842"/>
    </source>
</evidence>
<dbReference type="InterPro" id="IPR024932">
    <property type="entry name" value="ApbE"/>
</dbReference>
<keyword evidence="8 11" id="KW-0460">Magnesium</keyword>
<keyword evidence="5 11" id="KW-0808">Transferase</keyword>
<dbReference type="PANTHER" id="PTHR30040:SF2">
    <property type="entry name" value="FAD:PROTEIN FMN TRANSFERASE"/>
    <property type="match status" value="1"/>
</dbReference>
<gene>
    <name evidence="13" type="ORF">T23_15820</name>
</gene>
<evidence type="ECO:0000256" key="9">
    <source>
        <dbReference type="ARBA" id="ARBA00031306"/>
    </source>
</evidence>
<dbReference type="PROSITE" id="PS51257">
    <property type="entry name" value="PROKAR_LIPOPROTEIN"/>
    <property type="match status" value="1"/>
</dbReference>
<dbReference type="InterPro" id="IPR003374">
    <property type="entry name" value="ApbE-like_sf"/>
</dbReference>
<reference evidence="13" key="1">
    <citation type="journal article" date="2024" name="Int. J. Syst. Evol. Microbiol.">
        <title>Turicibacter faecis sp. nov., isolated from faeces of heart failure mouse model.</title>
        <authorList>
            <person name="Imamura Y."/>
            <person name="Motooka D."/>
            <person name="Nakajima Y."/>
            <person name="Ito S."/>
            <person name="Kitakaze M."/>
            <person name="Iida T."/>
            <person name="Nakamura S."/>
        </authorList>
    </citation>
    <scope>NUCLEOTIDE SEQUENCE</scope>
    <source>
        <strain evidence="13">TC023</strain>
    </source>
</reference>
<evidence type="ECO:0000256" key="6">
    <source>
        <dbReference type="ARBA" id="ARBA00022723"/>
    </source>
</evidence>
<evidence type="ECO:0000256" key="10">
    <source>
        <dbReference type="ARBA" id="ARBA00048540"/>
    </source>
</evidence>
<dbReference type="EC" id="2.7.1.180" evidence="2 11"/>
<protein>
    <recommendedName>
        <fullName evidence="3 11">FAD:protein FMN transferase</fullName>
        <ecNumber evidence="2 11">2.7.1.180</ecNumber>
    </recommendedName>
    <alternativeName>
        <fullName evidence="9 11">Flavin transferase</fullName>
    </alternativeName>
</protein>
<dbReference type="Proteomes" id="UP001432099">
    <property type="component" value="Chromosome"/>
</dbReference>
<evidence type="ECO:0000256" key="4">
    <source>
        <dbReference type="ARBA" id="ARBA00022630"/>
    </source>
</evidence>
<evidence type="ECO:0000313" key="14">
    <source>
        <dbReference type="Proteomes" id="UP001432099"/>
    </source>
</evidence>
<dbReference type="GO" id="GO:0016740">
    <property type="term" value="F:transferase activity"/>
    <property type="evidence" value="ECO:0007669"/>
    <property type="project" value="UniProtKB-KW"/>
</dbReference>
<comment type="similarity">
    <text evidence="11 12">Belongs to the ApbE family.</text>
</comment>
<dbReference type="SUPFAM" id="SSF143631">
    <property type="entry name" value="ApbE-like"/>
    <property type="match status" value="1"/>
</dbReference>
<dbReference type="EMBL" id="AP028127">
    <property type="protein sequence ID" value="BEH91480.1"/>
    <property type="molecule type" value="Genomic_DNA"/>
</dbReference>
<evidence type="ECO:0000256" key="12">
    <source>
        <dbReference type="RuleBase" id="RU363002"/>
    </source>
</evidence>
<evidence type="ECO:0000256" key="1">
    <source>
        <dbReference type="ARBA" id="ARBA00001946"/>
    </source>
</evidence>
<feature type="chain" id="PRO_5044994823" description="FAD:protein FMN transferase" evidence="12">
    <location>
        <begin position="23"/>
        <end position="344"/>
    </location>
</feature>
<keyword evidence="12" id="KW-0732">Signal</keyword>
<dbReference type="RefSeq" id="WP_161831553.1">
    <property type="nucleotide sequence ID" value="NZ_AP028127.1"/>
</dbReference>
<keyword evidence="7 11" id="KW-0274">FAD</keyword>
<dbReference type="PIRSF" id="PIRSF006268">
    <property type="entry name" value="ApbE"/>
    <property type="match status" value="1"/>
</dbReference>
<proteinExistence type="inferred from homology"/>